<keyword evidence="6" id="KW-0520">NAD</keyword>
<dbReference type="InterPro" id="IPR013149">
    <property type="entry name" value="ADH-like_C"/>
</dbReference>
<accession>A0A7C8MCX5</accession>
<dbReference type="SUPFAM" id="SSF50129">
    <property type="entry name" value="GroES-like"/>
    <property type="match status" value="1"/>
</dbReference>
<dbReference type="GO" id="GO:0016491">
    <property type="term" value="F:oxidoreductase activity"/>
    <property type="evidence" value="ECO:0007669"/>
    <property type="project" value="UniProtKB-KW"/>
</dbReference>
<dbReference type="CDD" id="cd08282">
    <property type="entry name" value="PFDH_like"/>
    <property type="match status" value="1"/>
</dbReference>
<feature type="domain" description="Alcohol dehydrogenase-like N-terminal" evidence="9">
    <location>
        <begin position="34"/>
        <end position="145"/>
    </location>
</feature>
<evidence type="ECO:0000256" key="3">
    <source>
        <dbReference type="ARBA" id="ARBA00022723"/>
    </source>
</evidence>
<evidence type="ECO:0000313" key="11">
    <source>
        <dbReference type="Proteomes" id="UP000481861"/>
    </source>
</evidence>
<evidence type="ECO:0000256" key="4">
    <source>
        <dbReference type="ARBA" id="ARBA00022833"/>
    </source>
</evidence>
<keyword evidence="5" id="KW-0560">Oxidoreductase</keyword>
<dbReference type="PANTHER" id="PTHR42813">
    <property type="entry name" value="ZINC-TYPE ALCOHOL DEHYDROGENASE-LIKE"/>
    <property type="match status" value="1"/>
</dbReference>
<evidence type="ECO:0000256" key="2">
    <source>
        <dbReference type="ARBA" id="ARBA00008072"/>
    </source>
</evidence>
<evidence type="ECO:0000259" key="9">
    <source>
        <dbReference type="Pfam" id="PF08240"/>
    </source>
</evidence>
<dbReference type="Pfam" id="PF00107">
    <property type="entry name" value="ADH_zinc_N"/>
    <property type="match status" value="1"/>
</dbReference>
<dbReference type="Proteomes" id="UP000481861">
    <property type="component" value="Unassembled WGS sequence"/>
</dbReference>
<dbReference type="Gene3D" id="3.40.50.720">
    <property type="entry name" value="NAD(P)-binding Rossmann-like Domain"/>
    <property type="match status" value="1"/>
</dbReference>
<dbReference type="InterPro" id="IPR013154">
    <property type="entry name" value="ADH-like_N"/>
</dbReference>
<keyword evidence="3 7" id="KW-0479">Metal-binding</keyword>
<reference evidence="10 11" key="1">
    <citation type="submission" date="2020-01" db="EMBL/GenBank/DDBJ databases">
        <authorList>
            <consortium name="DOE Joint Genome Institute"/>
            <person name="Haridas S."/>
            <person name="Albert R."/>
            <person name="Binder M."/>
            <person name="Bloem J."/>
            <person name="Labutti K."/>
            <person name="Salamov A."/>
            <person name="Andreopoulos B."/>
            <person name="Baker S.E."/>
            <person name="Barry K."/>
            <person name="Bills G."/>
            <person name="Bluhm B.H."/>
            <person name="Cannon C."/>
            <person name="Castanera R."/>
            <person name="Culley D.E."/>
            <person name="Daum C."/>
            <person name="Ezra D."/>
            <person name="Gonzalez J.B."/>
            <person name="Henrissat B."/>
            <person name="Kuo A."/>
            <person name="Liang C."/>
            <person name="Lipzen A."/>
            <person name="Lutzoni F."/>
            <person name="Magnuson J."/>
            <person name="Mondo S."/>
            <person name="Nolan M."/>
            <person name="Ohm R."/>
            <person name="Pangilinan J."/>
            <person name="Park H.-J.H."/>
            <person name="Ramirez L."/>
            <person name="Alfaro M."/>
            <person name="Sun H."/>
            <person name="Tritt A."/>
            <person name="Yoshinaga Y."/>
            <person name="Zwiers L.-H.L."/>
            <person name="Turgeon B.G."/>
            <person name="Goodwin S.B."/>
            <person name="Spatafora J.W."/>
            <person name="Crous P.W."/>
            <person name="Grigoriev I.V."/>
        </authorList>
    </citation>
    <scope>NUCLEOTIDE SEQUENCE [LARGE SCALE GENOMIC DNA]</scope>
    <source>
        <strain evidence="10 11">CBS 611.86</strain>
    </source>
</reference>
<dbReference type="AlphaFoldDB" id="A0A7C8MCX5"/>
<evidence type="ECO:0000259" key="8">
    <source>
        <dbReference type="Pfam" id="PF00107"/>
    </source>
</evidence>
<keyword evidence="11" id="KW-1185">Reference proteome</keyword>
<dbReference type="SUPFAM" id="SSF51735">
    <property type="entry name" value="NAD(P)-binding Rossmann-fold domains"/>
    <property type="match status" value="1"/>
</dbReference>
<comment type="cofactor">
    <cofactor evidence="1 7">
        <name>Zn(2+)</name>
        <dbReference type="ChEBI" id="CHEBI:29105"/>
    </cofactor>
</comment>
<dbReference type="InterPro" id="IPR002328">
    <property type="entry name" value="ADH_Zn_CS"/>
</dbReference>
<evidence type="ECO:0000256" key="5">
    <source>
        <dbReference type="ARBA" id="ARBA00023002"/>
    </source>
</evidence>
<dbReference type="OrthoDB" id="3941538at2759"/>
<dbReference type="Gene3D" id="3.90.180.10">
    <property type="entry name" value="Medium-chain alcohol dehydrogenases, catalytic domain"/>
    <property type="match status" value="1"/>
</dbReference>
<evidence type="ECO:0000256" key="1">
    <source>
        <dbReference type="ARBA" id="ARBA00001947"/>
    </source>
</evidence>
<dbReference type="InterPro" id="IPR036291">
    <property type="entry name" value="NAD(P)-bd_dom_sf"/>
</dbReference>
<organism evidence="10 11">
    <name type="scientific">Massariosphaeria phaeospora</name>
    <dbReference type="NCBI Taxonomy" id="100035"/>
    <lineage>
        <taxon>Eukaryota</taxon>
        <taxon>Fungi</taxon>
        <taxon>Dikarya</taxon>
        <taxon>Ascomycota</taxon>
        <taxon>Pezizomycotina</taxon>
        <taxon>Dothideomycetes</taxon>
        <taxon>Pleosporomycetidae</taxon>
        <taxon>Pleosporales</taxon>
        <taxon>Pleosporales incertae sedis</taxon>
        <taxon>Massariosphaeria</taxon>
    </lineage>
</organism>
<dbReference type="PANTHER" id="PTHR42813:SF3">
    <property type="entry name" value="GLUTATHIONE-INDEPENDENT FORMALDEHYDE DEHYDROGENASE"/>
    <property type="match status" value="1"/>
</dbReference>
<name>A0A7C8MCX5_9PLEO</name>
<evidence type="ECO:0000256" key="6">
    <source>
        <dbReference type="ARBA" id="ARBA00023027"/>
    </source>
</evidence>
<dbReference type="GO" id="GO:0008270">
    <property type="term" value="F:zinc ion binding"/>
    <property type="evidence" value="ECO:0007669"/>
    <property type="project" value="InterPro"/>
</dbReference>
<keyword evidence="4 7" id="KW-0862">Zinc</keyword>
<dbReference type="EMBL" id="JAADJZ010000006">
    <property type="protein sequence ID" value="KAF2874579.1"/>
    <property type="molecule type" value="Genomic_DNA"/>
</dbReference>
<gene>
    <name evidence="10" type="ORF">BDV95DRAFT_604744</name>
</gene>
<comment type="caution">
    <text evidence="10">The sequence shown here is derived from an EMBL/GenBank/DDBJ whole genome shotgun (WGS) entry which is preliminary data.</text>
</comment>
<dbReference type="PROSITE" id="PS00059">
    <property type="entry name" value="ADH_ZINC"/>
    <property type="match status" value="1"/>
</dbReference>
<evidence type="ECO:0000313" key="10">
    <source>
        <dbReference type="EMBL" id="KAF2874579.1"/>
    </source>
</evidence>
<evidence type="ECO:0000256" key="7">
    <source>
        <dbReference type="RuleBase" id="RU361277"/>
    </source>
</evidence>
<protein>
    <submittedName>
        <fullName evidence="10">Uncharacterized protein</fullName>
    </submittedName>
</protein>
<sequence>MSDLGSDTMRAVMWEGKVREVAVRTVPKPKLRAANDAIVRVTSAGICGSDLHTYRGYFGSANPPWQIGHEAVGIVVEIGGAVTTRKVGDRVIVSFDPDNGHVELKPPTLEDTDIYGFGPDFGDLGGCQAEYIRVPEADGTLIPIPYYPSHEYDYLCAADIFGTGWLALDLADFQPGDSVAIFGAGPVGLQCAHSAFLRGASKVYVVDHNQTRLDKAKSIGAIPINFAHSDPTVQIMKLEPDGVNRSCDCVGQECLNIDLKPQQNTVIRWATRVTAAGGGIGVIGLYLAQPSAPGRPLGSDIAPTIEFPMTEFWSKLLSIKSGFVQPLELAPKLLALIMSGRARPGFVVSSVIGIEEAAEAYRAFDEGKETKVVIKFPWQDEVEGAANGLREL</sequence>
<comment type="similarity">
    <text evidence="2 7">Belongs to the zinc-containing alcohol dehydrogenase family.</text>
</comment>
<feature type="domain" description="Alcohol dehydrogenase-like C-terminal" evidence="8">
    <location>
        <begin position="186"/>
        <end position="257"/>
    </location>
</feature>
<dbReference type="InterPro" id="IPR011032">
    <property type="entry name" value="GroES-like_sf"/>
</dbReference>
<proteinExistence type="inferred from homology"/>
<dbReference type="Pfam" id="PF08240">
    <property type="entry name" value="ADH_N"/>
    <property type="match status" value="1"/>
</dbReference>